<keyword evidence="4 7" id="KW-0812">Transmembrane</keyword>
<keyword evidence="5 7" id="KW-1133">Transmembrane helix</keyword>
<dbReference type="PATRIC" id="fig|889378.3.peg.2300"/>
<feature type="transmembrane region" description="Helical" evidence="7">
    <location>
        <begin position="72"/>
        <end position="95"/>
    </location>
</feature>
<feature type="transmembrane region" description="Helical" evidence="7">
    <location>
        <begin position="30"/>
        <end position="52"/>
    </location>
</feature>
<dbReference type="AlphaFoldDB" id="H9ULG5"/>
<evidence type="ECO:0000256" key="2">
    <source>
        <dbReference type="ARBA" id="ARBA00010388"/>
    </source>
</evidence>
<evidence type="ECO:0000313" key="8">
    <source>
        <dbReference type="EMBL" id="AFG38358.1"/>
    </source>
</evidence>
<proteinExistence type="inferred from homology"/>
<dbReference type="Gene3D" id="1.10.287.3510">
    <property type="match status" value="1"/>
</dbReference>
<reference evidence="9" key="1">
    <citation type="journal article" date="2013" name="Stand. Genomic Sci.">
        <title>Complete genome sequence of the halophilic bacterium Spirochaeta africana type strain (Z-7692(T)) from the alkaline Lake Magadi in the East African Rift.</title>
        <authorList>
            <person name="Liolos K."/>
            <person name="Abt B."/>
            <person name="Scheuner C."/>
            <person name="Teshima H."/>
            <person name="Held B."/>
            <person name="Lapidus A."/>
            <person name="Nolan M."/>
            <person name="Lucas S."/>
            <person name="Deshpande S."/>
            <person name="Cheng J.F."/>
            <person name="Tapia R."/>
            <person name="Goodwin L.A."/>
            <person name="Pitluck S."/>
            <person name="Pagani I."/>
            <person name="Ivanova N."/>
            <person name="Mavromatis K."/>
            <person name="Mikhailova N."/>
            <person name="Huntemann M."/>
            <person name="Pati A."/>
            <person name="Chen A."/>
            <person name="Palaniappan K."/>
            <person name="Land M."/>
            <person name="Rohde M."/>
            <person name="Tindall B.J."/>
            <person name="Detter J.C."/>
            <person name="Goker M."/>
            <person name="Bristow J."/>
            <person name="Eisen J.A."/>
            <person name="Markowitz V."/>
            <person name="Hugenholtz P."/>
            <person name="Woyke T."/>
            <person name="Klenk H.P."/>
            <person name="Kyrpides N.C."/>
        </authorList>
    </citation>
    <scope>NUCLEOTIDE SEQUENCE</scope>
    <source>
        <strain evidence="9">ATCC 700263 / DSM 8902 / Z-7692</strain>
    </source>
</reference>
<dbReference type="InterPro" id="IPR050601">
    <property type="entry name" value="CPA3_antiporter_subunitC"/>
</dbReference>
<dbReference type="eggNOG" id="COG1006">
    <property type="taxonomic scope" value="Bacteria"/>
</dbReference>
<dbReference type="GO" id="GO:0005886">
    <property type="term" value="C:plasma membrane"/>
    <property type="evidence" value="ECO:0007669"/>
    <property type="project" value="UniProtKB-SubCell"/>
</dbReference>
<evidence type="ECO:0000256" key="3">
    <source>
        <dbReference type="ARBA" id="ARBA00022475"/>
    </source>
</evidence>
<protein>
    <submittedName>
        <fullName evidence="8">Multisubunit Na+/H+ antiporter, MnhC subunit</fullName>
    </submittedName>
</protein>
<sequence length="126" mass="13348">MIQTAAVITAGLVFMIGLYGMLTKRDMIKICISISIMDSAIVMALVAAAFVPDGAAPILDDAVNPAGLFADPLPHALALTAIVIGAGILAIALALTVSMYRHFGTTDIVQVFTKTRIDYFEPRSHE</sequence>
<keyword evidence="3" id="KW-1003">Cell membrane</keyword>
<dbReference type="Pfam" id="PF00420">
    <property type="entry name" value="Oxidored_q2"/>
    <property type="match status" value="1"/>
</dbReference>
<comment type="similarity">
    <text evidence="2">Belongs to the CPA3 antiporters (TC 2.A.63) subunit C family.</text>
</comment>
<evidence type="ECO:0000256" key="6">
    <source>
        <dbReference type="ARBA" id="ARBA00023136"/>
    </source>
</evidence>
<keyword evidence="9" id="KW-1185">Reference proteome</keyword>
<evidence type="ECO:0000256" key="5">
    <source>
        <dbReference type="ARBA" id="ARBA00022989"/>
    </source>
</evidence>
<gene>
    <name evidence="8" type="ordered locus">Spiaf_2326</name>
</gene>
<dbReference type="KEGG" id="sfc:Spiaf_2326"/>
<dbReference type="HOGENOM" id="CLU_082058_2_1_12"/>
<dbReference type="PANTHER" id="PTHR34583">
    <property type="entry name" value="ANTIPORTER SUBUNIT MNHC2-RELATED"/>
    <property type="match status" value="1"/>
</dbReference>
<evidence type="ECO:0000256" key="7">
    <source>
        <dbReference type="SAM" id="Phobius"/>
    </source>
</evidence>
<dbReference type="Proteomes" id="UP000007383">
    <property type="component" value="Chromosome"/>
</dbReference>
<dbReference type="InterPro" id="IPR039428">
    <property type="entry name" value="NUOK/Mnh_C1-like"/>
</dbReference>
<evidence type="ECO:0000256" key="4">
    <source>
        <dbReference type="ARBA" id="ARBA00022692"/>
    </source>
</evidence>
<evidence type="ECO:0000313" key="9">
    <source>
        <dbReference type="Proteomes" id="UP000007383"/>
    </source>
</evidence>
<comment type="subcellular location">
    <subcellularLocation>
        <location evidence="1">Cell membrane</location>
        <topology evidence="1">Multi-pass membrane protein</topology>
    </subcellularLocation>
</comment>
<organism evidence="8 9">
    <name type="scientific">Spirochaeta africana (strain ATCC 700263 / DSM 8902 / Z-7692)</name>
    <dbReference type="NCBI Taxonomy" id="889378"/>
    <lineage>
        <taxon>Bacteria</taxon>
        <taxon>Pseudomonadati</taxon>
        <taxon>Spirochaetota</taxon>
        <taxon>Spirochaetia</taxon>
        <taxon>Spirochaetales</taxon>
        <taxon>Spirochaetaceae</taxon>
        <taxon>Spirochaeta</taxon>
    </lineage>
</organism>
<name>H9ULG5_SPIAZ</name>
<feature type="transmembrane region" description="Helical" evidence="7">
    <location>
        <begin position="6"/>
        <end position="23"/>
    </location>
</feature>
<dbReference type="STRING" id="889378.Spiaf_2326"/>
<dbReference type="RefSeq" id="WP_014456340.1">
    <property type="nucleotide sequence ID" value="NC_017098.1"/>
</dbReference>
<evidence type="ECO:0000256" key="1">
    <source>
        <dbReference type="ARBA" id="ARBA00004651"/>
    </source>
</evidence>
<dbReference type="PANTHER" id="PTHR34583:SF2">
    <property type="entry name" value="ANTIPORTER SUBUNIT MNHC2-RELATED"/>
    <property type="match status" value="1"/>
</dbReference>
<accession>H9ULG5</accession>
<dbReference type="OrthoDB" id="371247at2"/>
<keyword evidence="6 7" id="KW-0472">Membrane</keyword>
<dbReference type="EMBL" id="CP003282">
    <property type="protein sequence ID" value="AFG38358.1"/>
    <property type="molecule type" value="Genomic_DNA"/>
</dbReference>